<evidence type="ECO:0000313" key="4">
    <source>
        <dbReference type="EMBL" id="KAJ5459565.1"/>
    </source>
</evidence>
<dbReference type="InterPro" id="IPR036629">
    <property type="entry name" value="YjbJ_sf"/>
</dbReference>
<dbReference type="Gene3D" id="1.10.1470.10">
    <property type="entry name" value="YjbJ"/>
    <property type="match status" value="1"/>
</dbReference>
<dbReference type="SUPFAM" id="SSF69047">
    <property type="entry name" value="Hypothetical protein YjbJ"/>
    <property type="match status" value="1"/>
</dbReference>
<reference evidence="4" key="1">
    <citation type="submission" date="2022-12" db="EMBL/GenBank/DDBJ databases">
        <authorList>
            <person name="Petersen C."/>
        </authorList>
    </citation>
    <scope>NUCLEOTIDE SEQUENCE</scope>
    <source>
        <strain evidence="4">IBT 16125</strain>
    </source>
</reference>
<evidence type="ECO:0000313" key="5">
    <source>
        <dbReference type="Proteomes" id="UP001213681"/>
    </source>
</evidence>
<dbReference type="InterPro" id="IPR008462">
    <property type="entry name" value="CsbD"/>
</dbReference>
<proteinExistence type="inferred from homology"/>
<feature type="region of interest" description="Disordered" evidence="2">
    <location>
        <begin position="24"/>
        <end position="177"/>
    </location>
</feature>
<feature type="compositionally biased region" description="Polar residues" evidence="2">
    <location>
        <begin position="29"/>
        <end position="56"/>
    </location>
</feature>
<evidence type="ECO:0000256" key="1">
    <source>
        <dbReference type="ARBA" id="ARBA00009129"/>
    </source>
</evidence>
<dbReference type="RefSeq" id="XP_056768607.1">
    <property type="nucleotide sequence ID" value="XM_056904500.1"/>
</dbReference>
<dbReference type="EMBL" id="JAPVEA010000002">
    <property type="protein sequence ID" value="KAJ5459565.1"/>
    <property type="molecule type" value="Genomic_DNA"/>
</dbReference>
<dbReference type="PANTHER" id="PTHR40460:SF1">
    <property type="entry name" value="CSBD-LIKE DOMAIN-CONTAINING PROTEIN"/>
    <property type="match status" value="1"/>
</dbReference>
<feature type="compositionally biased region" description="Basic and acidic residues" evidence="2">
    <location>
        <begin position="113"/>
        <end position="133"/>
    </location>
</feature>
<comment type="caution">
    <text evidence="4">The sequence shown here is derived from an EMBL/GenBank/DDBJ whole genome shotgun (WGS) entry which is preliminary data.</text>
</comment>
<organism evidence="4 5">
    <name type="scientific">Penicillium daleae</name>
    <dbReference type="NCBI Taxonomy" id="63821"/>
    <lineage>
        <taxon>Eukaryota</taxon>
        <taxon>Fungi</taxon>
        <taxon>Dikarya</taxon>
        <taxon>Ascomycota</taxon>
        <taxon>Pezizomycotina</taxon>
        <taxon>Eurotiomycetes</taxon>
        <taxon>Eurotiomycetidae</taxon>
        <taxon>Eurotiales</taxon>
        <taxon>Aspergillaceae</taxon>
        <taxon>Penicillium</taxon>
    </lineage>
</organism>
<accession>A0AAD6G5H1</accession>
<gene>
    <name evidence="4" type="ORF">N7458_001117</name>
</gene>
<sequence length="177" mass="18448">MSDNNSSTLGSYVNQATGMAQRAFGAVTGDSSTQAKGELSQEQADIQNANSHTTAKLGNLTADPNTGAVAKDNSTRSDGSWDQTIGSAKEAVGNAIGNESLRQAGAQQNAAGKEQEAKGQLKDWGEGIQDRAQGHLGAVGAAITGDREEQKKFEDMHDEGKVRQRGAEADMAKQQGV</sequence>
<protein>
    <recommendedName>
        <fullName evidence="3">CsbD-like domain-containing protein</fullName>
    </recommendedName>
</protein>
<evidence type="ECO:0000259" key="3">
    <source>
        <dbReference type="Pfam" id="PF05532"/>
    </source>
</evidence>
<name>A0AAD6G5H1_9EURO</name>
<dbReference type="Proteomes" id="UP001213681">
    <property type="component" value="Unassembled WGS sequence"/>
</dbReference>
<dbReference type="Pfam" id="PF05532">
    <property type="entry name" value="CsbD"/>
    <property type="match status" value="1"/>
</dbReference>
<dbReference type="PANTHER" id="PTHR40460">
    <property type="entry name" value="CHROMOSOME 1, WHOLE GENOME SHOTGUN SEQUENCE"/>
    <property type="match status" value="1"/>
</dbReference>
<evidence type="ECO:0000256" key="2">
    <source>
        <dbReference type="SAM" id="MobiDB-lite"/>
    </source>
</evidence>
<keyword evidence="5" id="KW-1185">Reference proteome</keyword>
<reference evidence="4" key="2">
    <citation type="journal article" date="2023" name="IMA Fungus">
        <title>Comparative genomic study of the Penicillium genus elucidates a diverse pangenome and 15 lateral gene transfer events.</title>
        <authorList>
            <person name="Petersen C."/>
            <person name="Sorensen T."/>
            <person name="Nielsen M.R."/>
            <person name="Sondergaard T.E."/>
            <person name="Sorensen J.L."/>
            <person name="Fitzpatrick D.A."/>
            <person name="Frisvad J.C."/>
            <person name="Nielsen K.L."/>
        </authorList>
    </citation>
    <scope>NUCLEOTIDE SEQUENCE</scope>
    <source>
        <strain evidence="4">IBT 16125</strain>
    </source>
</reference>
<dbReference type="AlphaFoldDB" id="A0AAD6G5H1"/>
<feature type="domain" description="CsbD-like" evidence="3">
    <location>
        <begin position="77"/>
        <end position="125"/>
    </location>
</feature>
<dbReference type="GeneID" id="81594743"/>
<feature type="compositionally biased region" description="Polar residues" evidence="2">
    <location>
        <begin position="76"/>
        <end position="86"/>
    </location>
</feature>
<feature type="compositionally biased region" description="Basic and acidic residues" evidence="2">
    <location>
        <begin position="145"/>
        <end position="171"/>
    </location>
</feature>
<comment type="similarity">
    <text evidence="1">Belongs to the UPF0337 (CsbD) family.</text>
</comment>